<dbReference type="KEGG" id="bthy:AQ980_31495"/>
<sequence>MNNAEQTRDDFSEAMYELMSRIWKAIFKKRELSKIKRDPEGKEEKDNDKDKDKDKEGKEKEKDIDKKALESINKEELNGKTKKVYEYLEKNPEIAKQVILKYLDENIKMQSEEFKETNNEVIEEIQKLRKEMNMNHEKTNKTLESVNKIEKDLIEQQKEMEDLKRKGKDIKVDEIEEVKEEKKQNSISDEMLKIYKEDSQFYQKHGSPYVYLEKKENEYWSEFEKYNSFDKKIQASQKEMLPKMVALGWNPEKDKEMNIVVFNVETNKKEKLKIDLSNSEYDNDKKVFSLKDSNGKEIDGGIKTLFNQDKYRLIPESFKDHEKNNMKNLEGIKEVYTLSKGSKNQNELEEENPQFRHMNASTKNMDNKFLEFAETGETNWGKKYEKPYESKEENNKENEKEREEENELEL</sequence>
<dbReference type="Proteomes" id="UP000194143">
    <property type="component" value="Plasmid poh2"/>
</dbReference>
<dbReference type="RefSeq" id="WP_002134101.1">
    <property type="nucleotide sequence ID" value="NZ_CP011357.1"/>
</dbReference>
<protein>
    <submittedName>
        <fullName evidence="3">Viral A-type inclusion protein</fullName>
    </submittedName>
</protein>
<reference evidence="3 4" key="1">
    <citation type="submission" date="2017-04" db="EMBL/GenBank/DDBJ databases">
        <title>Complete Genome Sequence of Bacillus thuringiensis type Strain ATCC 10792.</title>
        <authorList>
            <person name="Oh D.-H."/>
            <person name="Park B.-J."/>
            <person name="Shuai W."/>
            <person name="Chelliah R."/>
        </authorList>
    </citation>
    <scope>NUCLEOTIDE SEQUENCE [LARGE SCALE GENOMIC DNA]</scope>
    <source>
        <strain evidence="3 4">ATCC 10792</strain>
        <plasmid evidence="3 4">poh2</plasmid>
    </source>
</reference>
<feature type="compositionally biased region" description="Basic and acidic residues" evidence="2">
    <location>
        <begin position="380"/>
        <end position="403"/>
    </location>
</feature>
<gene>
    <name evidence="3" type="ORF">CAB88_31610</name>
</gene>
<feature type="region of interest" description="Disordered" evidence="2">
    <location>
        <begin position="341"/>
        <end position="360"/>
    </location>
</feature>
<keyword evidence="3" id="KW-0614">Plasmid</keyword>
<feature type="region of interest" description="Disordered" evidence="2">
    <location>
        <begin position="34"/>
        <end position="75"/>
    </location>
</feature>
<dbReference type="GeneID" id="67470140"/>
<feature type="coiled-coil region" evidence="1">
    <location>
        <begin position="100"/>
        <end position="173"/>
    </location>
</feature>
<evidence type="ECO:0000256" key="1">
    <source>
        <dbReference type="SAM" id="Coils"/>
    </source>
</evidence>
<evidence type="ECO:0000256" key="2">
    <source>
        <dbReference type="SAM" id="MobiDB-lite"/>
    </source>
</evidence>
<dbReference type="EMBL" id="CP021063">
    <property type="protein sequence ID" value="ARP61560.1"/>
    <property type="molecule type" value="Genomic_DNA"/>
</dbReference>
<name>A0A1W6WYC1_BACTU</name>
<evidence type="ECO:0000313" key="3">
    <source>
        <dbReference type="EMBL" id="ARP61560.1"/>
    </source>
</evidence>
<organism evidence="3 4">
    <name type="scientific">Bacillus thuringiensis</name>
    <dbReference type="NCBI Taxonomy" id="1428"/>
    <lineage>
        <taxon>Bacteria</taxon>
        <taxon>Bacillati</taxon>
        <taxon>Bacillota</taxon>
        <taxon>Bacilli</taxon>
        <taxon>Bacillales</taxon>
        <taxon>Bacillaceae</taxon>
        <taxon>Bacillus</taxon>
        <taxon>Bacillus cereus group</taxon>
    </lineage>
</organism>
<dbReference type="SMR" id="A0A1W6WYC1"/>
<dbReference type="AlphaFoldDB" id="A0A1W6WYC1"/>
<accession>A0A1W6WYC1</accession>
<keyword evidence="4" id="KW-1185">Reference proteome</keyword>
<feature type="region of interest" description="Disordered" evidence="2">
    <location>
        <begin position="380"/>
        <end position="410"/>
    </location>
</feature>
<proteinExistence type="predicted"/>
<keyword evidence="1" id="KW-0175">Coiled coil</keyword>
<geneLocation type="plasmid" evidence="3 4">
    <name>poh2</name>
</geneLocation>
<evidence type="ECO:0000313" key="4">
    <source>
        <dbReference type="Proteomes" id="UP000194143"/>
    </source>
</evidence>